<dbReference type="KEGG" id="this:HZT40_09585"/>
<evidence type="ECO:0000313" key="3">
    <source>
        <dbReference type="Proteomes" id="UP000510621"/>
    </source>
</evidence>
<proteinExistence type="predicted"/>
<dbReference type="Pfam" id="PF00027">
    <property type="entry name" value="cNMP_binding"/>
    <property type="match status" value="1"/>
</dbReference>
<protein>
    <submittedName>
        <fullName evidence="2">Cyclic nucleotide-binding domain-containing protein</fullName>
    </submittedName>
</protein>
<dbReference type="Proteomes" id="UP000510621">
    <property type="component" value="Chromosome"/>
</dbReference>
<evidence type="ECO:0000313" key="2">
    <source>
        <dbReference type="EMBL" id="QLQ31797.1"/>
    </source>
</evidence>
<reference evidence="2" key="1">
    <citation type="submission" date="2020-06" db="EMBL/GenBank/DDBJ databases">
        <title>Analysis procedures for assessing recovery of high quality, complete, closed genomes from Nanopore long read metagenome sequencing.</title>
        <authorList>
            <person name="Bessarab I."/>
            <person name="Arumugam K."/>
            <person name="Haryono M."/>
            <person name="Liu X."/>
            <person name="Roy S."/>
            <person name="Zuniga-Montanez R.E."/>
            <person name="Qiu G."/>
            <person name="Drautz-Moses D.I."/>
            <person name="Law Y.Y."/>
            <person name="Wuertz S."/>
            <person name="Lauro F.M."/>
            <person name="Huson D.H."/>
            <person name="Williams R.B."/>
        </authorList>
    </citation>
    <scope>NUCLEOTIDE SEQUENCE [LARGE SCALE GENOMIC DNA]</scope>
    <source>
        <strain evidence="2">SSD2</strain>
    </source>
</reference>
<dbReference type="Gene3D" id="2.60.120.10">
    <property type="entry name" value="Jelly Rolls"/>
    <property type="match status" value="1"/>
</dbReference>
<dbReference type="PROSITE" id="PS50042">
    <property type="entry name" value="CNMP_BINDING_3"/>
    <property type="match status" value="1"/>
</dbReference>
<sequence>MVLQVLRPGEMAGELGFIDGLEHSAAIRALNNVEVFSLTRPELEKLLDEDRIWSIRSCAPLCALCTASCGA</sequence>
<feature type="domain" description="Cyclic nucleotide-binding" evidence="1">
    <location>
        <begin position="1"/>
        <end position="47"/>
    </location>
</feature>
<dbReference type="CDD" id="cd00038">
    <property type="entry name" value="CAP_ED"/>
    <property type="match status" value="1"/>
</dbReference>
<keyword evidence="3" id="KW-1185">Reference proteome</keyword>
<name>A0A7L6AS69_9GAMM</name>
<dbReference type="SUPFAM" id="SSF51206">
    <property type="entry name" value="cAMP-binding domain-like"/>
    <property type="match status" value="1"/>
</dbReference>
<gene>
    <name evidence="2" type="ORF">HZT40_09585</name>
</gene>
<dbReference type="InterPro" id="IPR018490">
    <property type="entry name" value="cNMP-bd_dom_sf"/>
</dbReference>
<dbReference type="AlphaFoldDB" id="A0A7L6AS69"/>
<organism evidence="2 3">
    <name type="scientific">Candidatus Thiothrix singaporensis</name>
    <dbReference type="NCBI Taxonomy" id="2799669"/>
    <lineage>
        <taxon>Bacteria</taxon>
        <taxon>Pseudomonadati</taxon>
        <taxon>Pseudomonadota</taxon>
        <taxon>Gammaproteobacteria</taxon>
        <taxon>Thiotrichales</taxon>
        <taxon>Thiotrichaceae</taxon>
        <taxon>Thiothrix</taxon>
    </lineage>
</organism>
<dbReference type="EMBL" id="CP059265">
    <property type="protein sequence ID" value="QLQ31797.1"/>
    <property type="molecule type" value="Genomic_DNA"/>
</dbReference>
<dbReference type="InterPro" id="IPR000595">
    <property type="entry name" value="cNMP-bd_dom"/>
</dbReference>
<accession>A0A7L6AS69</accession>
<evidence type="ECO:0000259" key="1">
    <source>
        <dbReference type="PROSITE" id="PS50042"/>
    </source>
</evidence>
<dbReference type="InterPro" id="IPR014710">
    <property type="entry name" value="RmlC-like_jellyroll"/>
</dbReference>